<gene>
    <name evidence="2" type="ORF">V6N12_000795</name>
</gene>
<evidence type="ECO:0000313" key="3">
    <source>
        <dbReference type="Proteomes" id="UP001472677"/>
    </source>
</evidence>
<evidence type="ECO:0000256" key="1">
    <source>
        <dbReference type="SAM" id="MobiDB-lite"/>
    </source>
</evidence>
<name>A0ABR2BXJ3_9ROSI</name>
<keyword evidence="3" id="KW-1185">Reference proteome</keyword>
<feature type="compositionally biased region" description="Basic and acidic residues" evidence="1">
    <location>
        <begin position="13"/>
        <end position="24"/>
    </location>
</feature>
<organism evidence="2 3">
    <name type="scientific">Hibiscus sabdariffa</name>
    <name type="common">roselle</name>
    <dbReference type="NCBI Taxonomy" id="183260"/>
    <lineage>
        <taxon>Eukaryota</taxon>
        <taxon>Viridiplantae</taxon>
        <taxon>Streptophyta</taxon>
        <taxon>Embryophyta</taxon>
        <taxon>Tracheophyta</taxon>
        <taxon>Spermatophyta</taxon>
        <taxon>Magnoliopsida</taxon>
        <taxon>eudicotyledons</taxon>
        <taxon>Gunneridae</taxon>
        <taxon>Pentapetalae</taxon>
        <taxon>rosids</taxon>
        <taxon>malvids</taxon>
        <taxon>Malvales</taxon>
        <taxon>Malvaceae</taxon>
        <taxon>Malvoideae</taxon>
        <taxon>Hibiscus</taxon>
    </lineage>
</organism>
<reference evidence="2 3" key="1">
    <citation type="journal article" date="2024" name="G3 (Bethesda)">
        <title>Genome assembly of Hibiscus sabdariffa L. provides insights into metabolisms of medicinal natural products.</title>
        <authorList>
            <person name="Kim T."/>
        </authorList>
    </citation>
    <scope>NUCLEOTIDE SEQUENCE [LARGE SCALE GENOMIC DNA]</scope>
    <source>
        <strain evidence="2">TK-2024</strain>
        <tissue evidence="2">Old leaves</tissue>
    </source>
</reference>
<dbReference type="Proteomes" id="UP001472677">
    <property type="component" value="Unassembled WGS sequence"/>
</dbReference>
<evidence type="ECO:0000313" key="2">
    <source>
        <dbReference type="EMBL" id="KAK8511752.1"/>
    </source>
</evidence>
<feature type="compositionally biased region" description="Basic and acidic residues" evidence="1">
    <location>
        <begin position="97"/>
        <end position="114"/>
    </location>
</feature>
<proteinExistence type="predicted"/>
<comment type="caution">
    <text evidence="2">The sequence shown here is derived from an EMBL/GenBank/DDBJ whole genome shotgun (WGS) entry which is preliminary data.</text>
</comment>
<accession>A0ABR2BXJ3</accession>
<sequence length="213" mass="23087">MENPNDDLMAGDVEPRDGPHDRPPDMVVQIGLPTALERPSPPVLDEDRRDPKKARGVLGYDSDQSRSVTSPEKTTYASMMKKGSIGVGSEPFDEDLSPDKGLSKVGDRPVEEQTVRGQQEPGSKELYGPWMIATNRCRRPTTGSGSGRVAAETPRVASGSRFTVLQEDSPFNVMEVETEGVNPTLVDPNAEDVESAGTSKGTKKVIYRESNAK</sequence>
<feature type="region of interest" description="Disordered" evidence="1">
    <location>
        <begin position="182"/>
        <end position="213"/>
    </location>
</feature>
<feature type="compositionally biased region" description="Polar residues" evidence="1">
    <location>
        <begin position="65"/>
        <end position="77"/>
    </location>
</feature>
<feature type="region of interest" description="Disordered" evidence="1">
    <location>
        <begin position="1"/>
        <end position="156"/>
    </location>
</feature>
<protein>
    <submittedName>
        <fullName evidence="2">Uncharacterized protein</fullName>
    </submittedName>
</protein>
<dbReference type="EMBL" id="JBBPBM010000077">
    <property type="protein sequence ID" value="KAK8511752.1"/>
    <property type="molecule type" value="Genomic_DNA"/>
</dbReference>